<organism evidence="1 2">
    <name type="scientific">Pseudomonas protegens</name>
    <dbReference type="NCBI Taxonomy" id="380021"/>
    <lineage>
        <taxon>Bacteria</taxon>
        <taxon>Pseudomonadati</taxon>
        <taxon>Pseudomonadota</taxon>
        <taxon>Gammaproteobacteria</taxon>
        <taxon>Pseudomonadales</taxon>
        <taxon>Pseudomonadaceae</taxon>
        <taxon>Pseudomonas</taxon>
    </lineage>
</organism>
<dbReference type="EMBL" id="PYJM01000005">
    <property type="protein sequence ID" value="PUA43119.1"/>
    <property type="molecule type" value="Genomic_DNA"/>
</dbReference>
<dbReference type="Proteomes" id="UP000244178">
    <property type="component" value="Unassembled WGS sequence"/>
</dbReference>
<name>A0A2T6GG34_9PSED</name>
<sequence>MSRTITPLEDALAELAALADTDDEGLRQAIQDTMDGIKSEFEVKADSIVMLRRNIEGFTSNLASTGKKP</sequence>
<accession>A0A2T6GG34</accession>
<gene>
    <name evidence="1" type="ORF">C5U62_20945</name>
</gene>
<protein>
    <submittedName>
        <fullName evidence="1">Uncharacterized protein</fullName>
    </submittedName>
</protein>
<comment type="caution">
    <text evidence="1">The sequence shown here is derived from an EMBL/GenBank/DDBJ whole genome shotgun (WGS) entry which is preliminary data.</text>
</comment>
<evidence type="ECO:0000313" key="2">
    <source>
        <dbReference type="Proteomes" id="UP000244178"/>
    </source>
</evidence>
<reference evidence="1 2" key="1">
    <citation type="submission" date="2018-03" db="EMBL/GenBank/DDBJ databases">
        <title>Draft genome sequence of the plant growth promoting rhizobacterium Pseudomonas protegens strain BNJ-SS-45 isolated from wheat (Triticum aestivum) rhizosphere.</title>
        <authorList>
            <person name="Bajpai A."/>
            <person name="Shende K."/>
            <person name="Meena N."/>
            <person name="Upadhyayula S.R."/>
            <person name="Suravajhala P."/>
            <person name="Medicherla K.M."/>
            <person name="Johri B.N."/>
        </authorList>
    </citation>
    <scope>NUCLEOTIDE SEQUENCE [LARGE SCALE GENOMIC DNA]</scope>
    <source>
        <strain evidence="1 2">BNJ-SS-45</strain>
    </source>
</reference>
<evidence type="ECO:0000313" key="1">
    <source>
        <dbReference type="EMBL" id="PUA43119.1"/>
    </source>
</evidence>
<dbReference type="AlphaFoldDB" id="A0A2T6GG34"/>
<proteinExistence type="predicted"/>